<proteinExistence type="predicted"/>
<feature type="domain" description="GTF3C1 extended winged-helix" evidence="8">
    <location>
        <begin position="560"/>
        <end position="662"/>
    </location>
</feature>
<keyword evidence="4" id="KW-0804">Transcription</keyword>
<dbReference type="Pfam" id="PF04182">
    <property type="entry name" value="B-block_TFIIIC"/>
    <property type="match status" value="1"/>
</dbReference>
<dbReference type="InterPro" id="IPR056467">
    <property type="entry name" value="eWH_GTF3C1"/>
</dbReference>
<feature type="compositionally biased region" description="Acidic residues" evidence="6">
    <location>
        <begin position="191"/>
        <end position="201"/>
    </location>
</feature>
<feature type="compositionally biased region" description="Basic and acidic residues" evidence="6">
    <location>
        <begin position="1692"/>
        <end position="1725"/>
    </location>
</feature>
<dbReference type="FunCoup" id="A0A482WXT4">
    <property type="interactions" value="214"/>
</dbReference>
<dbReference type="GO" id="GO:0042791">
    <property type="term" value="P:5S class rRNA transcription by RNA polymerase III"/>
    <property type="evidence" value="ECO:0007669"/>
    <property type="project" value="TreeGrafter"/>
</dbReference>
<dbReference type="InterPro" id="IPR007309">
    <property type="entry name" value="TFIIIC_Bblock-bd"/>
</dbReference>
<feature type="region of interest" description="Disordered" evidence="6">
    <location>
        <begin position="387"/>
        <end position="478"/>
    </location>
</feature>
<name>A0A482WXT4_LAOST</name>
<feature type="compositionally biased region" description="Basic and acidic residues" evidence="6">
    <location>
        <begin position="1784"/>
        <end position="1796"/>
    </location>
</feature>
<evidence type="ECO:0000313" key="9">
    <source>
        <dbReference type="EMBL" id="RZF38318.1"/>
    </source>
</evidence>
<comment type="subcellular location">
    <subcellularLocation>
        <location evidence="1">Nucleus</location>
    </subcellularLocation>
</comment>
<dbReference type="InParanoid" id="A0A482WXT4"/>
<organism evidence="9 10">
    <name type="scientific">Laodelphax striatellus</name>
    <name type="common">Small brown planthopper</name>
    <name type="synonym">Delphax striatella</name>
    <dbReference type="NCBI Taxonomy" id="195883"/>
    <lineage>
        <taxon>Eukaryota</taxon>
        <taxon>Metazoa</taxon>
        <taxon>Ecdysozoa</taxon>
        <taxon>Arthropoda</taxon>
        <taxon>Hexapoda</taxon>
        <taxon>Insecta</taxon>
        <taxon>Pterygota</taxon>
        <taxon>Neoptera</taxon>
        <taxon>Paraneoptera</taxon>
        <taxon>Hemiptera</taxon>
        <taxon>Auchenorrhyncha</taxon>
        <taxon>Fulgoroidea</taxon>
        <taxon>Delphacidae</taxon>
        <taxon>Criomorphinae</taxon>
        <taxon>Laodelphax</taxon>
    </lineage>
</organism>
<evidence type="ECO:0000259" key="8">
    <source>
        <dbReference type="Pfam" id="PF24101"/>
    </source>
</evidence>
<dbReference type="GO" id="GO:0006384">
    <property type="term" value="P:transcription initiation at RNA polymerase III promoter"/>
    <property type="evidence" value="ECO:0007669"/>
    <property type="project" value="InterPro"/>
</dbReference>
<feature type="region of interest" description="Disordered" evidence="6">
    <location>
        <begin position="189"/>
        <end position="211"/>
    </location>
</feature>
<dbReference type="Proteomes" id="UP000291343">
    <property type="component" value="Unassembled WGS sequence"/>
</dbReference>
<feature type="domain" description="B-block binding subunit of TFIIIC" evidence="7">
    <location>
        <begin position="13"/>
        <end position="86"/>
    </location>
</feature>
<reference evidence="9 10" key="1">
    <citation type="journal article" date="2017" name="Gigascience">
        <title>Genome sequence of the small brown planthopper, Laodelphax striatellus.</title>
        <authorList>
            <person name="Zhu J."/>
            <person name="Jiang F."/>
            <person name="Wang X."/>
            <person name="Yang P."/>
            <person name="Bao Y."/>
            <person name="Zhao W."/>
            <person name="Wang W."/>
            <person name="Lu H."/>
            <person name="Wang Q."/>
            <person name="Cui N."/>
            <person name="Li J."/>
            <person name="Chen X."/>
            <person name="Luo L."/>
            <person name="Yu J."/>
            <person name="Kang L."/>
            <person name="Cui F."/>
        </authorList>
    </citation>
    <scope>NUCLEOTIDE SEQUENCE [LARGE SCALE GENOMIC DNA]</scope>
    <source>
        <strain evidence="9">Lst14</strain>
    </source>
</reference>
<feature type="region of interest" description="Disordered" evidence="6">
    <location>
        <begin position="1783"/>
        <end position="1816"/>
    </location>
</feature>
<dbReference type="PANTHER" id="PTHR15180">
    <property type="entry name" value="GENERAL TRANSCRIPTION FACTOR 3C POLYPEPTIDE 1"/>
    <property type="match status" value="1"/>
</dbReference>
<evidence type="ECO:0000256" key="3">
    <source>
        <dbReference type="ARBA" id="ARBA00023125"/>
    </source>
</evidence>
<feature type="region of interest" description="Disordered" evidence="6">
    <location>
        <begin position="2119"/>
        <end position="2160"/>
    </location>
</feature>
<evidence type="ECO:0000256" key="4">
    <source>
        <dbReference type="ARBA" id="ARBA00023163"/>
    </source>
</evidence>
<dbReference type="SMR" id="A0A482WXT4"/>
<feature type="region of interest" description="Disordered" evidence="6">
    <location>
        <begin position="1870"/>
        <end position="1901"/>
    </location>
</feature>
<accession>A0A482WXT4</accession>
<evidence type="ECO:0000256" key="5">
    <source>
        <dbReference type="ARBA" id="ARBA00023242"/>
    </source>
</evidence>
<keyword evidence="5" id="KW-0539">Nucleus</keyword>
<feature type="compositionally biased region" description="Basic and acidic residues" evidence="6">
    <location>
        <begin position="1803"/>
        <end position="1816"/>
    </location>
</feature>
<gene>
    <name evidence="9" type="ORF">LSTR_LSTR012105</name>
</gene>
<dbReference type="InterPro" id="IPR044210">
    <property type="entry name" value="Tfc3-like"/>
</dbReference>
<dbReference type="OrthoDB" id="68020at2759"/>
<keyword evidence="2" id="KW-0597">Phosphoprotein</keyword>
<dbReference type="Pfam" id="PF24101">
    <property type="entry name" value="WHD_GTF3C1"/>
    <property type="match status" value="1"/>
</dbReference>
<dbReference type="GO" id="GO:0000127">
    <property type="term" value="C:transcription factor TFIIIC complex"/>
    <property type="evidence" value="ECO:0007669"/>
    <property type="project" value="InterPro"/>
</dbReference>
<protein>
    <submittedName>
        <fullName evidence="9">Uncharacterized protein</fullName>
    </submittedName>
</protein>
<feature type="region of interest" description="Disordered" evidence="6">
    <location>
        <begin position="1684"/>
        <end position="1728"/>
    </location>
</feature>
<dbReference type="STRING" id="195883.A0A482WXT4"/>
<evidence type="ECO:0000313" key="10">
    <source>
        <dbReference type="Proteomes" id="UP000291343"/>
    </source>
</evidence>
<feature type="compositionally biased region" description="Basic and acidic residues" evidence="6">
    <location>
        <begin position="397"/>
        <end position="446"/>
    </location>
</feature>
<sequence length="2298" mass="263458">MGAHHIPQLELTDFQYCCLERVGRSRYHGEVTQGRMGLQVLGVDSKTIYYFRKFLMKQKLITHQIFHMRSKNVSVGRLIHLPRFFQTVKPKFLSLTESIMDFLMTQPQYMCELSKLKESLGISCSLKKLIKLPEFQRYVKTDKAPYRALYPDADIKDWKQKNGEKEKHLHVMYLVDPTFDLKEIKRKLAGEEEEDDEEDDGESHSHGFLDQSPRCLDRPIVLQVLKVLEDAGPNGLSASELTKVLGMSKLSVRTISKNMLRSKLIGSFMLDVARQRVTHYFVNSGNRLCDVTAEFTSEELKFTNLTNADNKLGNVEDDLTNNDNKLGNVEHNLTNNELGNVESTAGEGCSKHFVETKTIKTNSTIIFPPGDDNDNDVPLLMTVNDEVMTNDGEGSGENEKKENGGEIVEEKEKRGEKEGGGKEGSKKEEEGVNEENDKNVKSDLKVLKQSRSGKKSLKRAKKGGVETGSSSPKKSKLKVKTVVELNNEKKIDENIVEKVSEPMDVSMESSSDKTIMTDDLEVKGDHKEDENFKIDVEITDDLNWLRLRGKINKETDGYRTVRSLKRWNWVLEAVQNCKVINSLKDLQAVIDDKETEEGLNSRIDRKSLLRILYRMAVDKLIKVYKVLLISGDNVQEINFICNSTVGPDDNSIKLTIDLAKLKFSSKVKIRSDTASKQENKTPVQPVIKEEMVLTNKFDFSEDHKSNLDVPKFMRMRYLHIFMYYLLYGYEGSGDLDQKEAADQIRSLQCLEADDLESMSFIYVPNICWKMFVPPLPQNREYKTGWALLADIILRLPLSMFLKLVRLTYVIPNLEVYVDHPIKRHTLVKDLPIPIRNCLTFKRKYVFSIYEVMSRLAYIGLVQMGPQSHKDKDHVYVYLNRNALLLDTKCSRPGYHKISDDIEYSEVRYRFDTVINVEQYWLDMWKICMHTKLGSRSCVVGTELLMEDIKFKPDMIELLKPRTQKEVVEKDVGYLPGDKLGAAGFDSALFSHLKRNWSFKPFPRARQRQFALPKKPNTNARNPFKFSEGKNQMVYSLLAKRRKNLIVTARKQSALTAKNTVHRKQLSHKPRVIVRQVKPKRKSRQRRPFYDQVDREALQRMNKLRVDWSKAEDKLLLLCKVVQTIISPQTKTAMLGNTFISTREILHKTFPASRNKTSRACQRRINYMLRSQSTCHSLNLCIEELRHDPTIMESYGDLFEKLKAKHENKYKVVENKAKLIAEWNMHFKNLFELLAKRFDNFSMLSLSSVRTTMPDTLEEFYKQYNVIEPAKKVKAKHRFNPVESINDVYSSVINSTIHSALCCSLDKTSWSFHLFSVYQQYPERILRAALAKMRTSLMVSLKRVWSRTKMRSGNYLPLTASPYRLSISYINLMTAKYSFDVFAESYELMKTISQSEQVELQTTTGGVTAGVVQSVTDDLVDFEIKMPDQVIVLNPNVQRKDEKYTRLMRRYQEILSSYKQELLTTSCLFQKDNYSTVNSIEGEKFADEDILTNNTIARTASRIALYLFKDSEENGGLVPQDLQHVHDYFVVNSCTVLSNLRPNLTDDHLKIITNMHVIQTFLKRLKENVLFPGDSKTDLNVKEVLKENFTGDRFEIAVKLMELAKSEGNLGLLCGRIVNELGNSLGVKETLDELCRLKFLLRTGVVYTTYVHYKHVRPWLVHTYQNKRKDRESRMPMVGGVMELGEEEEEERIGEKTSKEDSTGRILQEERIDGGDEADASKEKRSQGYVEGDMLVVEQDEEEEKGGEKEEMYVVDVVKSGKNLENKKENDRFMEVDCENVVQENEQKEEERMKMEEENIEINSYRKEEDSKEGGKVECEEVLREKKTVVTIDASCREEGLVQYEKQFFDTILKEKNPGEDCSRKEALIEDKEEYNEGKEVEKSIEPTTEKDRLTQEEEQKFDEDLREVNRVESVSRVDKLSRDERKQIDEQSQQIISDKCSSVPSFKAGNVGEGCSKDMVCEMEEENRGVQLNDENRTKRDHSDDEFGSSGCIKKIRLDETTVAETFLETSSNCESANLTNITSLTTKSNTESENLTTISKSSLKSTSISELENLTTVAETSLKTGPNFESENLTTTAESSLKSTPICELENLTTVAETSLNTNPSFVSKNLTTVAETSQKTRSNFQSDNLTNVAETSLKPGSNSSVAQPSTSKDTDNRNLSNPIKILLRPWVKIDGSVNRRCLDYMLTTVLSHIMLHPLSTLAELQERFLPALQPQHTRELAELLQQIRCIDSYIFEKIGTVSLFSKPCEVVVKNATGLEAASEIRYEAERDAIVNLGKLISTKQYSEGFLSMLLDK</sequence>
<feature type="compositionally biased region" description="Basic residues" evidence="6">
    <location>
        <begin position="451"/>
        <end position="462"/>
    </location>
</feature>
<dbReference type="GO" id="GO:0005634">
    <property type="term" value="C:nucleus"/>
    <property type="evidence" value="ECO:0007669"/>
    <property type="project" value="UniProtKB-SubCell"/>
</dbReference>
<keyword evidence="3" id="KW-0238">DNA-binding</keyword>
<evidence type="ECO:0000256" key="2">
    <source>
        <dbReference type="ARBA" id="ARBA00022553"/>
    </source>
</evidence>
<evidence type="ECO:0000256" key="6">
    <source>
        <dbReference type="SAM" id="MobiDB-lite"/>
    </source>
</evidence>
<evidence type="ECO:0000259" key="7">
    <source>
        <dbReference type="Pfam" id="PF04182"/>
    </source>
</evidence>
<dbReference type="PANTHER" id="PTHR15180:SF1">
    <property type="entry name" value="GENERAL TRANSCRIPTION FACTOR 3C POLYPEPTIDE 1"/>
    <property type="match status" value="1"/>
</dbReference>
<dbReference type="GO" id="GO:0003677">
    <property type="term" value="F:DNA binding"/>
    <property type="evidence" value="ECO:0007669"/>
    <property type="project" value="UniProtKB-KW"/>
</dbReference>
<comment type="caution">
    <text evidence="9">The sequence shown here is derived from an EMBL/GenBank/DDBJ whole genome shotgun (WGS) entry which is preliminary data.</text>
</comment>
<dbReference type="EMBL" id="QKKF02022626">
    <property type="protein sequence ID" value="RZF38318.1"/>
    <property type="molecule type" value="Genomic_DNA"/>
</dbReference>
<evidence type="ECO:0000256" key="1">
    <source>
        <dbReference type="ARBA" id="ARBA00004123"/>
    </source>
</evidence>
<keyword evidence="10" id="KW-1185">Reference proteome</keyword>